<keyword evidence="1" id="KW-1133">Transmembrane helix</keyword>
<evidence type="ECO:0000256" key="1">
    <source>
        <dbReference type="SAM" id="Phobius"/>
    </source>
</evidence>
<dbReference type="RefSeq" id="WP_344738628.1">
    <property type="nucleotide sequence ID" value="NZ_BAABAY010000001.1"/>
</dbReference>
<sequence length="258" mass="30496">MIKLFRKIRQSLLIENKTGKYFEYAIGEIILVVIGILIALQINTWNENRKNQELVSVYKTELINDLLLDVSHFEFHLSHAKQENKTIDSLRTILHRSSSDKDTLNSVIRKSLTFFKRKPWIMLATTEYPLVSDNTFQSLQNSGQITLLDNKLQEEIVSFYGYTRKYSFMIEEIITSKNDVYFEYINNIPAMQSKGMNIVNQNLYNQVWNNVDWNSVQIKFITLLNTYYELNLKTIFFNDMRLYKTNIMIAQLKSDLKK</sequence>
<name>A0ABW7MUD0_9FLAO</name>
<evidence type="ECO:0000313" key="3">
    <source>
        <dbReference type="Proteomes" id="UP001610100"/>
    </source>
</evidence>
<protein>
    <submittedName>
        <fullName evidence="2">DUF6090 family protein</fullName>
    </submittedName>
</protein>
<dbReference type="Proteomes" id="UP001610100">
    <property type="component" value="Unassembled WGS sequence"/>
</dbReference>
<dbReference type="EMBL" id="JBAWKB010000001">
    <property type="protein sequence ID" value="MFH6770441.1"/>
    <property type="molecule type" value="Genomic_DNA"/>
</dbReference>
<gene>
    <name evidence="2" type="ORF">V8G58_00735</name>
</gene>
<keyword evidence="3" id="KW-1185">Reference proteome</keyword>
<reference evidence="2 3" key="1">
    <citation type="submission" date="2024-02" db="EMBL/GenBank/DDBJ databases">
        <title>A Gaetbulibacter species isolated from tidal flats and genomic insights of their niches.</title>
        <authorList>
            <person name="Ye Y."/>
        </authorList>
    </citation>
    <scope>NUCLEOTIDE SEQUENCE [LARGE SCALE GENOMIC DNA]</scope>
    <source>
        <strain evidence="2 3">KYW382</strain>
    </source>
</reference>
<feature type="transmembrane region" description="Helical" evidence="1">
    <location>
        <begin position="21"/>
        <end position="42"/>
    </location>
</feature>
<evidence type="ECO:0000313" key="2">
    <source>
        <dbReference type="EMBL" id="MFH6770441.1"/>
    </source>
</evidence>
<proteinExistence type="predicted"/>
<organism evidence="2 3">
    <name type="scientific">Gaetbulibacter aestuarii</name>
    <dbReference type="NCBI Taxonomy" id="1502358"/>
    <lineage>
        <taxon>Bacteria</taxon>
        <taxon>Pseudomonadati</taxon>
        <taxon>Bacteroidota</taxon>
        <taxon>Flavobacteriia</taxon>
        <taxon>Flavobacteriales</taxon>
        <taxon>Flavobacteriaceae</taxon>
        <taxon>Gaetbulibacter</taxon>
    </lineage>
</organism>
<keyword evidence="1" id="KW-0812">Transmembrane</keyword>
<dbReference type="InterPro" id="IPR045749">
    <property type="entry name" value="DUF6090"/>
</dbReference>
<dbReference type="Pfam" id="PF19578">
    <property type="entry name" value="DUF6090"/>
    <property type="match status" value="1"/>
</dbReference>
<comment type="caution">
    <text evidence="2">The sequence shown here is derived from an EMBL/GenBank/DDBJ whole genome shotgun (WGS) entry which is preliminary data.</text>
</comment>
<keyword evidence="1" id="KW-0472">Membrane</keyword>
<accession>A0ABW7MUD0</accession>